<dbReference type="InterPro" id="IPR010982">
    <property type="entry name" value="Lambda_DNA-bd_dom_sf"/>
</dbReference>
<dbReference type="PROSITE" id="PS50943">
    <property type="entry name" value="HTH_CROC1"/>
    <property type="match status" value="1"/>
</dbReference>
<dbReference type="Proteomes" id="UP000663946">
    <property type="component" value="Plasmid pQ15_94_1"/>
</dbReference>
<gene>
    <name evidence="2" type="ORF">G6M86_24965</name>
</gene>
<sequence length="119" mass="13371">MLTELGKELRRIRIDHDEKMIEMADKLDKSPAFISSIETGKKSPPSGFEEMVIKVYELAAEAANKIRSAADRSRKAFILEPNNALGRDTAGLMARRLNDLSSSDMEEIRLILHRGVKSE</sequence>
<keyword evidence="2" id="KW-0614">Plasmid</keyword>
<dbReference type="GO" id="GO:0003677">
    <property type="term" value="F:DNA binding"/>
    <property type="evidence" value="ECO:0007669"/>
    <property type="project" value="InterPro"/>
</dbReference>
<dbReference type="CDD" id="cd00093">
    <property type="entry name" value="HTH_XRE"/>
    <property type="match status" value="1"/>
</dbReference>
<evidence type="ECO:0000313" key="3">
    <source>
        <dbReference type="Proteomes" id="UP000663946"/>
    </source>
</evidence>
<dbReference type="EMBL" id="CP049218">
    <property type="protein sequence ID" value="QTG16557.1"/>
    <property type="molecule type" value="Genomic_DNA"/>
</dbReference>
<dbReference type="InterPro" id="IPR001387">
    <property type="entry name" value="Cro/C1-type_HTH"/>
</dbReference>
<geneLocation type="plasmid" evidence="2 3">
    <name>pQ15_94_1</name>
</geneLocation>
<evidence type="ECO:0000259" key="1">
    <source>
        <dbReference type="PROSITE" id="PS50943"/>
    </source>
</evidence>
<dbReference type="RefSeq" id="WP_333722463.1">
    <property type="nucleotide sequence ID" value="NZ_CP049218.1"/>
</dbReference>
<dbReference type="SUPFAM" id="SSF47413">
    <property type="entry name" value="lambda repressor-like DNA-binding domains"/>
    <property type="match status" value="1"/>
</dbReference>
<accession>A0AAJ4TD00</accession>
<name>A0AAJ4TD00_AGRTU</name>
<feature type="domain" description="HTH cro/C1-type" evidence="1">
    <location>
        <begin position="9"/>
        <end position="63"/>
    </location>
</feature>
<organism evidence="2 3">
    <name type="scientific">Agrobacterium tumefaciens</name>
    <dbReference type="NCBI Taxonomy" id="358"/>
    <lineage>
        <taxon>Bacteria</taxon>
        <taxon>Pseudomonadati</taxon>
        <taxon>Pseudomonadota</taxon>
        <taxon>Alphaproteobacteria</taxon>
        <taxon>Hyphomicrobiales</taxon>
        <taxon>Rhizobiaceae</taxon>
        <taxon>Rhizobium/Agrobacterium group</taxon>
        <taxon>Agrobacterium</taxon>
        <taxon>Agrobacterium tumefaciens complex</taxon>
    </lineage>
</organism>
<reference evidence="2" key="1">
    <citation type="submission" date="2020-02" db="EMBL/GenBank/DDBJ databases">
        <title>Unexpected conservation and global transmission of agrobacterial virulence plasmids.</title>
        <authorList>
            <person name="Weisberg A.J."/>
            <person name="Davis E.W. II"/>
            <person name="Tabima J.R."/>
            <person name="Belcher M.S."/>
            <person name="Miller M."/>
            <person name="Kuo C.-H."/>
            <person name="Loper J.E."/>
            <person name="Grunwald N.J."/>
            <person name="Putnam M.L."/>
            <person name="Chang J.H."/>
        </authorList>
    </citation>
    <scope>NUCLEOTIDE SEQUENCE</scope>
    <source>
        <strain evidence="2">Q15/94</strain>
        <plasmid evidence="2">pQ15_94_1</plasmid>
    </source>
</reference>
<evidence type="ECO:0000313" key="2">
    <source>
        <dbReference type="EMBL" id="QTG16557.1"/>
    </source>
</evidence>
<dbReference type="AlphaFoldDB" id="A0AAJ4TD00"/>
<proteinExistence type="predicted"/>
<dbReference type="Gene3D" id="1.10.260.40">
    <property type="entry name" value="lambda repressor-like DNA-binding domains"/>
    <property type="match status" value="1"/>
</dbReference>
<protein>
    <submittedName>
        <fullName evidence="2">Helix-turn-helix transcriptional regulator</fullName>
    </submittedName>
</protein>